<dbReference type="OrthoDB" id="6293362at2"/>
<dbReference type="RefSeq" id="WP_138543875.1">
    <property type="nucleotide sequence ID" value="NZ_PNCJ01000008.1"/>
</dbReference>
<dbReference type="AlphaFoldDB" id="A0A5S3X3Y5"/>
<evidence type="ECO:0000313" key="3">
    <source>
        <dbReference type="Proteomes" id="UP000306719"/>
    </source>
</evidence>
<protein>
    <submittedName>
        <fullName evidence="2">Uncharacterized protein</fullName>
    </submittedName>
</protein>
<gene>
    <name evidence="2" type="ORF">CWB98_05110</name>
</gene>
<reference evidence="2 3" key="1">
    <citation type="submission" date="2018-01" db="EMBL/GenBank/DDBJ databases">
        <authorList>
            <person name="Paulsen S."/>
            <person name="Gram L.K."/>
        </authorList>
    </citation>
    <scope>NUCLEOTIDE SEQUENCE [LARGE SCALE GENOMIC DNA]</scope>
    <source>
        <strain evidence="2 3">S2599</strain>
    </source>
</reference>
<accession>A0A5S3X3Y5</accession>
<evidence type="ECO:0000256" key="1">
    <source>
        <dbReference type="SAM" id="SignalP"/>
    </source>
</evidence>
<dbReference type="EMBL" id="PNCJ01000008">
    <property type="protein sequence ID" value="TMP38554.1"/>
    <property type="molecule type" value="Genomic_DNA"/>
</dbReference>
<organism evidence="2 3">
    <name type="scientific">Pseudoalteromonas rubra</name>
    <dbReference type="NCBI Taxonomy" id="43658"/>
    <lineage>
        <taxon>Bacteria</taxon>
        <taxon>Pseudomonadati</taxon>
        <taxon>Pseudomonadota</taxon>
        <taxon>Gammaproteobacteria</taxon>
        <taxon>Alteromonadales</taxon>
        <taxon>Pseudoalteromonadaceae</taxon>
        <taxon>Pseudoalteromonas</taxon>
    </lineage>
</organism>
<feature type="signal peptide" evidence="1">
    <location>
        <begin position="1"/>
        <end position="20"/>
    </location>
</feature>
<name>A0A5S3X3Y5_9GAMM</name>
<comment type="caution">
    <text evidence="2">The sequence shown here is derived from an EMBL/GenBank/DDBJ whole genome shotgun (WGS) entry which is preliminary data.</text>
</comment>
<reference evidence="3" key="2">
    <citation type="submission" date="2019-06" db="EMBL/GenBank/DDBJ databases">
        <title>Co-occurence of chitin degradation, pigmentation and bioactivity in marine Pseudoalteromonas.</title>
        <authorList>
            <person name="Sonnenschein E.C."/>
            <person name="Bech P.K."/>
        </authorList>
    </citation>
    <scope>NUCLEOTIDE SEQUENCE [LARGE SCALE GENOMIC DNA]</scope>
    <source>
        <strain evidence="3">S2599</strain>
    </source>
</reference>
<sequence length="91" mass="9972">MQSRFWLLALCLMVSLTVNAAGNSASVKTAQLVELLSDPDEDKLDCDSDIPMPGSANLENVQPARNFPDSVRLYHPLTYYHQGIRAPPVSA</sequence>
<dbReference type="Proteomes" id="UP000306719">
    <property type="component" value="Unassembled WGS sequence"/>
</dbReference>
<keyword evidence="1" id="KW-0732">Signal</keyword>
<evidence type="ECO:0000313" key="2">
    <source>
        <dbReference type="EMBL" id="TMP38554.1"/>
    </source>
</evidence>
<proteinExistence type="predicted"/>
<feature type="chain" id="PRO_5024373210" evidence="1">
    <location>
        <begin position="21"/>
        <end position="91"/>
    </location>
</feature>